<evidence type="ECO:0000256" key="4">
    <source>
        <dbReference type="HAMAP-Rule" id="MF_00051"/>
    </source>
</evidence>
<dbReference type="PANTHER" id="PTHR11680:SF35">
    <property type="entry name" value="SERINE HYDROXYMETHYLTRANSFERASE 1"/>
    <property type="match status" value="1"/>
</dbReference>
<sequence length="431" mass="45240">MATLVTSDEPARAAAFTDEPDAALDALLDAERERRRTQIQLLAGENLSSPRVRALLGSDFADKYAEGYPGRRHHTGCGPADAVEELAVERAKALFGAQHANVQPYSGTSAVLAAAAALLRPGDSVLAMSLAHGGHLTHGSHANFSGRWFSVTAYGVRKSDGLIDLDQVRDLARKARPKVLVAGAISYPRAIDWEAFRSIADEVGAHLLADASQTLGLSAGGTIPSPVPYADVVCGVTHKVLGGPRGGFLLCTRELTERVDRAVFPFIQGGPMVDQIAAKAYTLGRAATPAFAGYTRRCVANARALAGALDGHGLRPLTGGTDTHLVTVDARALGLTGREVEQRCERAGLLLGHCAVPYEDVPPASASGVRLGTLCVTTQGMGEPEMQEIAALIRAAGKEPNSGSVTERVRSLAERFPGLSTKPQCEESASL</sequence>
<evidence type="ECO:0000256" key="5">
    <source>
        <dbReference type="PIRSR" id="PIRSR000412-50"/>
    </source>
</evidence>
<dbReference type="GO" id="GO:0005829">
    <property type="term" value="C:cytosol"/>
    <property type="evidence" value="ECO:0007669"/>
    <property type="project" value="TreeGrafter"/>
</dbReference>
<comment type="pathway">
    <text evidence="4">Amino-acid biosynthesis; glycine biosynthesis; glycine from L-serine: step 1/1.</text>
</comment>
<organism evidence="7 8">
    <name type="scientific">Streptacidiphilus fuscans</name>
    <dbReference type="NCBI Taxonomy" id="2789292"/>
    <lineage>
        <taxon>Bacteria</taxon>
        <taxon>Bacillati</taxon>
        <taxon>Actinomycetota</taxon>
        <taxon>Actinomycetes</taxon>
        <taxon>Kitasatosporales</taxon>
        <taxon>Streptomycetaceae</taxon>
        <taxon>Streptacidiphilus</taxon>
    </lineage>
</organism>
<dbReference type="AlphaFoldDB" id="A0A931AZL4"/>
<dbReference type="EMBL" id="JADPRT010000002">
    <property type="protein sequence ID" value="MBF9067483.1"/>
    <property type="molecule type" value="Genomic_DNA"/>
</dbReference>
<dbReference type="RefSeq" id="WP_196192660.1">
    <property type="nucleotide sequence ID" value="NZ_JADPRT010000002.1"/>
</dbReference>
<gene>
    <name evidence="4" type="primary">glyA</name>
    <name evidence="7" type="ORF">I2501_05445</name>
</gene>
<dbReference type="InterPro" id="IPR015424">
    <property type="entry name" value="PyrdxlP-dep_Trfase"/>
</dbReference>
<dbReference type="Gene3D" id="3.40.640.10">
    <property type="entry name" value="Type I PLP-dependent aspartate aminotransferase-like (Major domain)"/>
    <property type="match status" value="1"/>
</dbReference>
<evidence type="ECO:0000313" key="8">
    <source>
        <dbReference type="Proteomes" id="UP000657385"/>
    </source>
</evidence>
<comment type="catalytic activity">
    <reaction evidence="4">
        <text>(6R)-5,10-methylene-5,6,7,8-tetrahydrofolate + glycine + H2O = (6S)-5,6,7,8-tetrahydrofolate + L-serine</text>
        <dbReference type="Rhea" id="RHEA:15481"/>
        <dbReference type="ChEBI" id="CHEBI:15377"/>
        <dbReference type="ChEBI" id="CHEBI:15636"/>
        <dbReference type="ChEBI" id="CHEBI:33384"/>
        <dbReference type="ChEBI" id="CHEBI:57305"/>
        <dbReference type="ChEBI" id="CHEBI:57453"/>
        <dbReference type="EC" id="2.1.2.1"/>
    </reaction>
</comment>
<accession>A0A931AZL4</accession>
<evidence type="ECO:0000256" key="1">
    <source>
        <dbReference type="ARBA" id="ARBA00001933"/>
    </source>
</evidence>
<dbReference type="InterPro" id="IPR001085">
    <property type="entry name" value="Ser_HO-MeTrfase"/>
</dbReference>
<feature type="site" description="Plays an important role in substrate specificity" evidence="4">
    <location>
        <position position="238"/>
    </location>
</feature>
<dbReference type="EC" id="2.1.2.1" evidence="4"/>
<dbReference type="GO" id="GO:0004372">
    <property type="term" value="F:glycine hydroxymethyltransferase activity"/>
    <property type="evidence" value="ECO:0007669"/>
    <property type="project" value="UniProtKB-UniRule"/>
</dbReference>
<comment type="function">
    <text evidence="4">Catalyzes the reversible interconversion of serine and glycine with tetrahydrofolate (THF) serving as the one-carbon carrier. This reaction serves as the major source of one-carbon groups required for the biosynthesis of purines, thymidylate, methionine, and other important biomolecules. Also exhibits THF-independent aldolase activity toward beta-hydroxyamino acids, producing glycine and aldehydes, via a retro-aldol mechanism.</text>
</comment>
<dbReference type="Pfam" id="PF00464">
    <property type="entry name" value="SHMT"/>
    <property type="match status" value="1"/>
</dbReference>
<comment type="subcellular location">
    <subcellularLocation>
        <location evidence="4">Cytoplasm</location>
    </subcellularLocation>
</comment>
<comment type="pathway">
    <text evidence="4">One-carbon metabolism; tetrahydrofolate interconversion.</text>
</comment>
<dbReference type="GO" id="GO:0035999">
    <property type="term" value="P:tetrahydrofolate interconversion"/>
    <property type="evidence" value="ECO:0007669"/>
    <property type="project" value="UniProtKB-UniRule"/>
</dbReference>
<dbReference type="PIRSF" id="PIRSF000412">
    <property type="entry name" value="SHMT"/>
    <property type="match status" value="1"/>
</dbReference>
<evidence type="ECO:0000256" key="3">
    <source>
        <dbReference type="ARBA" id="ARBA00022898"/>
    </source>
</evidence>
<keyword evidence="4" id="KW-0808">Transferase</keyword>
<feature type="binding site" evidence="4">
    <location>
        <position position="130"/>
    </location>
    <ligand>
        <name>(6S)-5,6,7,8-tetrahydrofolate</name>
        <dbReference type="ChEBI" id="CHEBI:57453"/>
    </ligand>
</feature>
<keyword evidence="4" id="KW-0963">Cytoplasm</keyword>
<dbReference type="GO" id="GO:0030170">
    <property type="term" value="F:pyridoxal phosphate binding"/>
    <property type="evidence" value="ECO:0007669"/>
    <property type="project" value="UniProtKB-UniRule"/>
</dbReference>
<dbReference type="PANTHER" id="PTHR11680">
    <property type="entry name" value="SERINE HYDROXYMETHYLTRANSFERASE"/>
    <property type="match status" value="1"/>
</dbReference>
<evidence type="ECO:0000313" key="7">
    <source>
        <dbReference type="EMBL" id="MBF9067483.1"/>
    </source>
</evidence>
<comment type="caution">
    <text evidence="4">Lacks conserved residue(s) required for the propagation of feature annotation.</text>
</comment>
<dbReference type="Proteomes" id="UP000657385">
    <property type="component" value="Unassembled WGS sequence"/>
</dbReference>
<feature type="binding site" evidence="4">
    <location>
        <begin position="134"/>
        <end position="136"/>
    </location>
    <ligand>
        <name>(6S)-5,6,7,8-tetrahydrofolate</name>
        <dbReference type="ChEBI" id="CHEBI:57453"/>
    </ligand>
</feature>
<dbReference type="SUPFAM" id="SSF53383">
    <property type="entry name" value="PLP-dependent transferases"/>
    <property type="match status" value="1"/>
</dbReference>
<dbReference type="NCBIfam" id="NF000586">
    <property type="entry name" value="PRK00011.1"/>
    <property type="match status" value="1"/>
</dbReference>
<protein>
    <recommendedName>
        <fullName evidence="4">Serine hydroxymethyltransferase</fullName>
        <shortName evidence="4">SHMT</shortName>
        <shortName evidence="4">Serine methylase</shortName>
        <ecNumber evidence="4">2.1.2.1</ecNumber>
    </recommendedName>
</protein>
<dbReference type="GO" id="GO:0019264">
    <property type="term" value="P:glycine biosynthetic process from serine"/>
    <property type="evidence" value="ECO:0007669"/>
    <property type="project" value="UniProtKB-UniRule"/>
</dbReference>
<dbReference type="InterPro" id="IPR015421">
    <property type="entry name" value="PyrdxlP-dep_Trfase_major"/>
</dbReference>
<keyword evidence="4" id="KW-0028">Amino-acid biosynthesis</keyword>
<dbReference type="HAMAP" id="MF_00051">
    <property type="entry name" value="SHMT"/>
    <property type="match status" value="1"/>
</dbReference>
<proteinExistence type="inferred from homology"/>
<comment type="similarity">
    <text evidence="2 4">Belongs to the SHMT family.</text>
</comment>
<keyword evidence="8" id="KW-1185">Reference proteome</keyword>
<comment type="caution">
    <text evidence="7">The sequence shown here is derived from an EMBL/GenBank/DDBJ whole genome shotgun (WGS) entry which is preliminary data.</text>
</comment>
<keyword evidence="4" id="KW-0554">One-carbon metabolism</keyword>
<feature type="domain" description="Serine hydroxymethyltransferase-like" evidence="6">
    <location>
        <begin position="20"/>
        <end position="393"/>
    </location>
</feature>
<dbReference type="CDD" id="cd00378">
    <property type="entry name" value="SHMT"/>
    <property type="match status" value="1"/>
</dbReference>
<evidence type="ECO:0000259" key="6">
    <source>
        <dbReference type="Pfam" id="PF00464"/>
    </source>
</evidence>
<reference evidence="7" key="1">
    <citation type="submission" date="2020-11" db="EMBL/GenBank/DDBJ databases">
        <title>Isolation and identification of active actinomycetes.</title>
        <authorList>
            <person name="Yu B."/>
        </authorList>
    </citation>
    <scope>NUCLEOTIDE SEQUENCE</scope>
    <source>
        <strain evidence="7">NEAU-YB345</strain>
    </source>
</reference>
<keyword evidence="3 4" id="KW-0663">Pyridoxal phosphate</keyword>
<feature type="modified residue" description="N6-(pyridoxal phosphate)lysine" evidence="4 5">
    <location>
        <position position="239"/>
    </location>
</feature>
<dbReference type="Gene3D" id="3.90.1150.10">
    <property type="entry name" value="Aspartate Aminotransferase, domain 1"/>
    <property type="match status" value="1"/>
</dbReference>
<dbReference type="InterPro" id="IPR015422">
    <property type="entry name" value="PyrdxlP-dep_Trfase_small"/>
</dbReference>
<comment type="cofactor">
    <cofactor evidence="1 4 5">
        <name>pyridoxal 5'-phosphate</name>
        <dbReference type="ChEBI" id="CHEBI:597326"/>
    </cofactor>
</comment>
<dbReference type="InterPro" id="IPR049943">
    <property type="entry name" value="Ser_HO-MeTrfase-like"/>
</dbReference>
<dbReference type="InterPro" id="IPR039429">
    <property type="entry name" value="SHMT-like_dom"/>
</dbReference>
<evidence type="ECO:0000256" key="2">
    <source>
        <dbReference type="ARBA" id="ARBA00006376"/>
    </source>
</evidence>
<name>A0A931AZL4_9ACTN</name>
<comment type="subunit">
    <text evidence="4">Homodimer.</text>
</comment>